<protein>
    <submittedName>
        <fullName evidence="1">Uncharacterized protein</fullName>
    </submittedName>
</protein>
<reference evidence="1 2" key="1">
    <citation type="submission" date="2020-09" db="EMBL/GenBank/DDBJ databases">
        <title>De no assembly of potato wild relative species, Solanum commersonii.</title>
        <authorList>
            <person name="Cho K."/>
        </authorList>
    </citation>
    <scope>NUCLEOTIDE SEQUENCE [LARGE SCALE GENOMIC DNA]</scope>
    <source>
        <strain evidence="1">LZ3.2</strain>
        <tissue evidence="1">Leaf</tissue>
    </source>
</reference>
<name>A0A9J5XHP0_SOLCO</name>
<evidence type="ECO:0000313" key="2">
    <source>
        <dbReference type="Proteomes" id="UP000824120"/>
    </source>
</evidence>
<gene>
    <name evidence="1" type="ORF">H5410_046898</name>
</gene>
<accession>A0A9J5XHP0</accession>
<comment type="caution">
    <text evidence="1">The sequence shown here is derived from an EMBL/GenBank/DDBJ whole genome shotgun (WGS) entry which is preliminary data.</text>
</comment>
<organism evidence="1 2">
    <name type="scientific">Solanum commersonii</name>
    <name type="common">Commerson's wild potato</name>
    <name type="synonym">Commerson's nightshade</name>
    <dbReference type="NCBI Taxonomy" id="4109"/>
    <lineage>
        <taxon>Eukaryota</taxon>
        <taxon>Viridiplantae</taxon>
        <taxon>Streptophyta</taxon>
        <taxon>Embryophyta</taxon>
        <taxon>Tracheophyta</taxon>
        <taxon>Spermatophyta</taxon>
        <taxon>Magnoliopsida</taxon>
        <taxon>eudicotyledons</taxon>
        <taxon>Gunneridae</taxon>
        <taxon>Pentapetalae</taxon>
        <taxon>asterids</taxon>
        <taxon>lamiids</taxon>
        <taxon>Solanales</taxon>
        <taxon>Solanaceae</taxon>
        <taxon>Solanoideae</taxon>
        <taxon>Solaneae</taxon>
        <taxon>Solanum</taxon>
    </lineage>
</organism>
<sequence>MKNKSDDINDDGMVINFTYNENEEVLEDYEAQVGEAIVGDAHVETRPVIHKDMVFVVECYCLDLNLPPPEENDKDSY</sequence>
<dbReference type="Proteomes" id="UP000824120">
    <property type="component" value="Chromosome 9"/>
</dbReference>
<evidence type="ECO:0000313" key="1">
    <source>
        <dbReference type="EMBL" id="KAG5586464.1"/>
    </source>
</evidence>
<keyword evidence="2" id="KW-1185">Reference proteome</keyword>
<dbReference type="AlphaFoldDB" id="A0A9J5XHP0"/>
<dbReference type="EMBL" id="JACXVP010000009">
    <property type="protein sequence ID" value="KAG5586464.1"/>
    <property type="molecule type" value="Genomic_DNA"/>
</dbReference>
<proteinExistence type="predicted"/>